<protein>
    <submittedName>
        <fullName evidence="1">Uncharacterized protein</fullName>
    </submittedName>
</protein>
<comment type="caution">
    <text evidence="1">The sequence shown here is derived from an EMBL/GenBank/DDBJ whole genome shotgun (WGS) entry which is preliminary data.</text>
</comment>
<reference evidence="1" key="1">
    <citation type="submission" date="2023-07" db="EMBL/GenBank/DDBJ databases">
        <title>Black Yeasts Isolated from many extreme environments.</title>
        <authorList>
            <person name="Coleine C."/>
            <person name="Stajich J.E."/>
            <person name="Selbmann L."/>
        </authorList>
    </citation>
    <scope>NUCLEOTIDE SEQUENCE</scope>
    <source>
        <strain evidence="1">CCFEE 5714</strain>
    </source>
</reference>
<name>A0ACC3NJC6_9PEZI</name>
<proteinExistence type="predicted"/>
<evidence type="ECO:0000313" key="1">
    <source>
        <dbReference type="EMBL" id="KAK3717481.1"/>
    </source>
</evidence>
<evidence type="ECO:0000313" key="2">
    <source>
        <dbReference type="Proteomes" id="UP001281147"/>
    </source>
</evidence>
<accession>A0ACC3NJC6</accession>
<dbReference type="Proteomes" id="UP001281147">
    <property type="component" value="Unassembled WGS sequence"/>
</dbReference>
<dbReference type="EMBL" id="JAUTXU010000037">
    <property type="protein sequence ID" value="KAK3717481.1"/>
    <property type="molecule type" value="Genomic_DNA"/>
</dbReference>
<organism evidence="1 2">
    <name type="scientific">Vermiconidia calcicola</name>
    <dbReference type="NCBI Taxonomy" id="1690605"/>
    <lineage>
        <taxon>Eukaryota</taxon>
        <taxon>Fungi</taxon>
        <taxon>Dikarya</taxon>
        <taxon>Ascomycota</taxon>
        <taxon>Pezizomycotina</taxon>
        <taxon>Dothideomycetes</taxon>
        <taxon>Dothideomycetidae</taxon>
        <taxon>Mycosphaerellales</taxon>
        <taxon>Extremaceae</taxon>
        <taxon>Vermiconidia</taxon>
    </lineage>
</organism>
<sequence length="291" mass="32145">MEAAKASVKKFVGKSGHHDTTVHETVAPAVVEEQVARTEHEQITSAIDREVHQDHYHTTVQPINDREVLPEEHHHNALAVEHRSYEHDNKQDVERRLAEERAQFENKKTHFEGEHTRSTDPAVMGEHKHHHVYENIQPVVNKQTIEPHVVHTVVPIHEVHHNATQHHAASALPAVSMDEFRKQGGSLTGREERKDHFQDEPRLVGDKGIPGRTRSGSSSSSSSDEEKKRTRTTGTGTSGYGTTGSSAPGYGTTSSGNTGYDTNSSNTKPSFMDKLNPSKDANGDGSAGFMK</sequence>
<gene>
    <name evidence="1" type="ORF">LTR37_005871</name>
</gene>
<keyword evidence="2" id="KW-1185">Reference proteome</keyword>